<proteinExistence type="inferred from homology"/>
<organism evidence="5 6">
    <name type="scientific">Trueperella bialowiezensis</name>
    <dbReference type="NCBI Taxonomy" id="312285"/>
    <lineage>
        <taxon>Bacteria</taxon>
        <taxon>Bacillati</taxon>
        <taxon>Actinomycetota</taxon>
        <taxon>Actinomycetes</taxon>
        <taxon>Actinomycetales</taxon>
        <taxon>Actinomycetaceae</taxon>
        <taxon>Trueperella</taxon>
    </lineage>
</organism>
<sequence>MNTMTSQHIDRRHVAVVAPSTPAALIGPAVHAQAMRRIRDKFQLPPVEYPSVRESLPARERAADINVASSRGDCAAIFAVVGGNDSITLLKHLDPDALAASRVPFVGYSDNTAICNFLWKLGRTSFYGGSTQVQLGAGPSVDQMHAASLKKVLAGTGSLELARPADYEVRGHDWQSPIALTEGGLRAPYPDYLWDGEARIVTGRSWGGCVQTLLQLAIMNELPSPDQLCGAILFFELSDEHLGEGNVLKFVRAFGEAGYFDVVGAVLFGLPPHSRDGGQIIHDDEQRLAPDPAEATAFLGAISAEIGRYQPGLPRVLGLPIGHLRPQYVIPYGGKIEVDAVNRKVTAFYDAL</sequence>
<dbReference type="SUPFAM" id="SSF141986">
    <property type="entry name" value="LD-carboxypeptidase A C-terminal domain-like"/>
    <property type="match status" value="1"/>
</dbReference>
<keyword evidence="2" id="KW-0378">Hydrolase</keyword>
<dbReference type="Pfam" id="PF17676">
    <property type="entry name" value="Peptidase_S66C"/>
    <property type="match status" value="1"/>
</dbReference>
<dbReference type="InterPro" id="IPR027461">
    <property type="entry name" value="Carboxypeptidase_A_C_sf"/>
</dbReference>
<dbReference type="Gene3D" id="3.40.50.10740">
    <property type="entry name" value="Class I glutamine amidotransferase-like"/>
    <property type="match status" value="1"/>
</dbReference>
<dbReference type="SUPFAM" id="SSF52317">
    <property type="entry name" value="Class I glutamine amidotransferase-like"/>
    <property type="match status" value="1"/>
</dbReference>
<feature type="domain" description="LD-carboxypeptidase C-terminal" evidence="4">
    <location>
        <begin position="202"/>
        <end position="338"/>
    </location>
</feature>
<dbReference type="Pfam" id="PF02016">
    <property type="entry name" value="Peptidase_S66"/>
    <property type="match status" value="1"/>
</dbReference>
<evidence type="ECO:0000256" key="1">
    <source>
        <dbReference type="ARBA" id="ARBA00010233"/>
    </source>
</evidence>
<keyword evidence="6" id="KW-1185">Reference proteome</keyword>
<dbReference type="AlphaFoldDB" id="A0A448PF30"/>
<dbReference type="KEGG" id="tbw:NCTC13354_01235"/>
<dbReference type="InterPro" id="IPR040921">
    <property type="entry name" value="Peptidase_S66C"/>
</dbReference>
<reference evidence="5 6" key="1">
    <citation type="submission" date="2018-12" db="EMBL/GenBank/DDBJ databases">
        <authorList>
            <consortium name="Pathogen Informatics"/>
        </authorList>
    </citation>
    <scope>NUCLEOTIDE SEQUENCE [LARGE SCALE GENOMIC DNA]</scope>
    <source>
        <strain evidence="5 6">NCTC13354</strain>
    </source>
</reference>
<dbReference type="InterPro" id="IPR040449">
    <property type="entry name" value="Peptidase_S66_N"/>
</dbReference>
<gene>
    <name evidence="5" type="ORF">NCTC13354_01235</name>
</gene>
<evidence type="ECO:0000259" key="4">
    <source>
        <dbReference type="Pfam" id="PF17676"/>
    </source>
</evidence>
<feature type="domain" description="LD-carboxypeptidase N-terminal" evidence="3">
    <location>
        <begin position="14"/>
        <end position="128"/>
    </location>
</feature>
<dbReference type="PANTHER" id="PTHR30237:SF4">
    <property type="entry name" value="LD-CARBOXYPEPTIDASE C-TERMINAL DOMAIN-CONTAINING PROTEIN"/>
    <property type="match status" value="1"/>
</dbReference>
<dbReference type="GO" id="GO:0004180">
    <property type="term" value="F:carboxypeptidase activity"/>
    <property type="evidence" value="ECO:0007669"/>
    <property type="project" value="UniProtKB-KW"/>
</dbReference>
<evidence type="ECO:0000313" key="5">
    <source>
        <dbReference type="EMBL" id="VEI13520.1"/>
    </source>
</evidence>
<dbReference type="InterPro" id="IPR003507">
    <property type="entry name" value="S66_fam"/>
</dbReference>
<dbReference type="PANTHER" id="PTHR30237">
    <property type="entry name" value="MURAMOYLTETRAPEPTIDE CARBOXYPEPTIDASE"/>
    <property type="match status" value="1"/>
</dbReference>
<name>A0A448PF30_9ACTO</name>
<dbReference type="EMBL" id="LR134476">
    <property type="protein sequence ID" value="VEI13520.1"/>
    <property type="molecule type" value="Genomic_DNA"/>
</dbReference>
<dbReference type="Gene3D" id="3.50.30.60">
    <property type="entry name" value="LD-carboxypeptidase A C-terminal domain-like"/>
    <property type="match status" value="1"/>
</dbReference>
<protein>
    <submittedName>
        <fullName evidence="5">L,D-carboxypeptidase A</fullName>
    </submittedName>
</protein>
<evidence type="ECO:0000256" key="2">
    <source>
        <dbReference type="ARBA" id="ARBA00022801"/>
    </source>
</evidence>
<keyword evidence="5" id="KW-0645">Protease</keyword>
<dbReference type="InterPro" id="IPR029062">
    <property type="entry name" value="Class_I_gatase-like"/>
</dbReference>
<keyword evidence="5" id="KW-0121">Carboxypeptidase</keyword>
<dbReference type="InterPro" id="IPR027478">
    <property type="entry name" value="LdcA_N"/>
</dbReference>
<comment type="similarity">
    <text evidence="1">Belongs to the peptidase S66 family.</text>
</comment>
<evidence type="ECO:0000259" key="3">
    <source>
        <dbReference type="Pfam" id="PF02016"/>
    </source>
</evidence>
<dbReference type="Proteomes" id="UP000269542">
    <property type="component" value="Chromosome"/>
</dbReference>
<evidence type="ECO:0000313" key="6">
    <source>
        <dbReference type="Proteomes" id="UP000269542"/>
    </source>
</evidence>
<accession>A0A448PF30</accession>